<keyword evidence="7" id="KW-1185">Reference proteome</keyword>
<dbReference type="PANTHER" id="PTHR30537:SF74">
    <property type="entry name" value="HTH-TYPE TRANSCRIPTIONAL REGULATOR TRPI"/>
    <property type="match status" value="1"/>
</dbReference>
<dbReference type="InterPro" id="IPR000847">
    <property type="entry name" value="LysR_HTH_N"/>
</dbReference>
<dbReference type="Pfam" id="PF03466">
    <property type="entry name" value="LysR_substrate"/>
    <property type="match status" value="1"/>
</dbReference>
<dbReference type="Gene3D" id="1.10.10.10">
    <property type="entry name" value="Winged helix-like DNA-binding domain superfamily/Winged helix DNA-binding domain"/>
    <property type="match status" value="1"/>
</dbReference>
<dbReference type="OrthoDB" id="6787458at2"/>
<comment type="caution">
    <text evidence="6">The sequence shown here is derived from an EMBL/GenBank/DDBJ whole genome shotgun (WGS) entry which is preliminary data.</text>
</comment>
<evidence type="ECO:0000313" key="6">
    <source>
        <dbReference type="EMBL" id="RRC99660.1"/>
    </source>
</evidence>
<evidence type="ECO:0000259" key="5">
    <source>
        <dbReference type="PROSITE" id="PS50931"/>
    </source>
</evidence>
<dbReference type="RefSeq" id="WP_124925850.1">
    <property type="nucleotide sequence ID" value="NZ_BMOH01000006.1"/>
</dbReference>
<dbReference type="InterPro" id="IPR005119">
    <property type="entry name" value="LysR_subst-bd"/>
</dbReference>
<evidence type="ECO:0000313" key="7">
    <source>
        <dbReference type="Proteomes" id="UP000267535"/>
    </source>
</evidence>
<dbReference type="SUPFAM" id="SSF46785">
    <property type="entry name" value="Winged helix' DNA-binding domain"/>
    <property type="match status" value="1"/>
</dbReference>
<evidence type="ECO:0000256" key="3">
    <source>
        <dbReference type="ARBA" id="ARBA00023125"/>
    </source>
</evidence>
<proteinExistence type="inferred from homology"/>
<comment type="similarity">
    <text evidence="1">Belongs to the LysR transcriptional regulatory family.</text>
</comment>
<evidence type="ECO:0000256" key="2">
    <source>
        <dbReference type="ARBA" id="ARBA00023015"/>
    </source>
</evidence>
<dbReference type="GO" id="GO:0003700">
    <property type="term" value="F:DNA-binding transcription factor activity"/>
    <property type="evidence" value="ECO:0007669"/>
    <property type="project" value="InterPro"/>
</dbReference>
<dbReference type="GO" id="GO:0043565">
    <property type="term" value="F:sequence-specific DNA binding"/>
    <property type="evidence" value="ECO:0007669"/>
    <property type="project" value="TreeGrafter"/>
</dbReference>
<keyword evidence="2" id="KW-0805">Transcription regulation</keyword>
<dbReference type="Proteomes" id="UP000267535">
    <property type="component" value="Unassembled WGS sequence"/>
</dbReference>
<accession>A0A3P1SRB8</accession>
<protein>
    <submittedName>
        <fullName evidence="6">LysR family transcriptional regulator</fullName>
    </submittedName>
</protein>
<evidence type="ECO:0000256" key="4">
    <source>
        <dbReference type="ARBA" id="ARBA00023163"/>
    </source>
</evidence>
<gene>
    <name evidence="6" type="ORF">EHS89_09180</name>
</gene>
<dbReference type="InterPro" id="IPR036388">
    <property type="entry name" value="WH-like_DNA-bd_sf"/>
</dbReference>
<dbReference type="SUPFAM" id="SSF53850">
    <property type="entry name" value="Periplasmic binding protein-like II"/>
    <property type="match status" value="1"/>
</dbReference>
<dbReference type="Gene3D" id="3.40.190.10">
    <property type="entry name" value="Periplasmic binding protein-like II"/>
    <property type="match status" value="2"/>
</dbReference>
<dbReference type="GO" id="GO:0006351">
    <property type="term" value="P:DNA-templated transcription"/>
    <property type="evidence" value="ECO:0007669"/>
    <property type="project" value="TreeGrafter"/>
</dbReference>
<dbReference type="FunFam" id="1.10.10.10:FF:000038">
    <property type="entry name" value="Glycine cleavage system transcriptional activator"/>
    <property type="match status" value="1"/>
</dbReference>
<feature type="domain" description="HTH lysR-type" evidence="5">
    <location>
        <begin position="6"/>
        <end position="63"/>
    </location>
</feature>
<dbReference type="Pfam" id="PF00126">
    <property type="entry name" value="HTH_1"/>
    <property type="match status" value="1"/>
</dbReference>
<dbReference type="EMBL" id="RQXV01000004">
    <property type="protein sequence ID" value="RRC99660.1"/>
    <property type="molecule type" value="Genomic_DNA"/>
</dbReference>
<keyword evidence="3" id="KW-0238">DNA-binding</keyword>
<organism evidence="6 7">
    <name type="scientific">Amphritea balenae</name>
    <dbReference type="NCBI Taxonomy" id="452629"/>
    <lineage>
        <taxon>Bacteria</taxon>
        <taxon>Pseudomonadati</taxon>
        <taxon>Pseudomonadota</taxon>
        <taxon>Gammaproteobacteria</taxon>
        <taxon>Oceanospirillales</taxon>
        <taxon>Oceanospirillaceae</taxon>
        <taxon>Amphritea</taxon>
    </lineage>
</organism>
<reference evidence="6 7" key="1">
    <citation type="submission" date="2018-11" db="EMBL/GenBank/DDBJ databases">
        <title>The draft genome sequence of Amphritea balenae JAMM 1525T.</title>
        <authorList>
            <person name="Fang Z."/>
            <person name="Zhang Y."/>
            <person name="Han X."/>
        </authorList>
    </citation>
    <scope>NUCLEOTIDE SEQUENCE [LARGE SCALE GENOMIC DNA]</scope>
    <source>
        <strain evidence="6 7">JAMM 1525</strain>
    </source>
</reference>
<dbReference type="AlphaFoldDB" id="A0A3P1SRB8"/>
<dbReference type="InterPro" id="IPR036390">
    <property type="entry name" value="WH_DNA-bd_sf"/>
</dbReference>
<dbReference type="PROSITE" id="PS50931">
    <property type="entry name" value="HTH_LYSR"/>
    <property type="match status" value="1"/>
</dbReference>
<keyword evidence="4" id="KW-0804">Transcription</keyword>
<dbReference type="PRINTS" id="PR00039">
    <property type="entry name" value="HTHLYSR"/>
</dbReference>
<evidence type="ECO:0000256" key="1">
    <source>
        <dbReference type="ARBA" id="ARBA00009437"/>
    </source>
</evidence>
<name>A0A3P1SRB8_9GAMM</name>
<sequence>MRRNLPPLNSVKAFEAAARQLSFTAAAEELCVTQSAISKQIKQLELYIGEQLFERTPNQLILTDKGSRYLAVISVAMDSIDQATAELKRSDKSRESLRLDMLPSLSSIWLIPRLQQFEHCYPELNVELISGEGIPDFVASEADLAIRCFKQDSAPAKADLLLPERLLLVASAELIKRKPIRQIEDLTQHKLLAQTTRPAMWQTFFQQLNLNPELCDPGIAAQHFFMSLQSVKEGLGIALIPDFLVQSELETGQLVAPLGLSMVSSFGYYLSAPEHKRHQLKVRQFSQWLVDNLARSQIIDRG</sequence>
<dbReference type="InterPro" id="IPR058163">
    <property type="entry name" value="LysR-type_TF_proteobact-type"/>
</dbReference>
<dbReference type="PANTHER" id="PTHR30537">
    <property type="entry name" value="HTH-TYPE TRANSCRIPTIONAL REGULATOR"/>
    <property type="match status" value="1"/>
</dbReference>